<feature type="transmembrane region" description="Helical" evidence="5">
    <location>
        <begin position="239"/>
        <end position="258"/>
    </location>
</feature>
<dbReference type="CDD" id="cd17393">
    <property type="entry name" value="MFS_MosC_like"/>
    <property type="match status" value="1"/>
</dbReference>
<evidence type="ECO:0000256" key="5">
    <source>
        <dbReference type="SAM" id="Phobius"/>
    </source>
</evidence>
<dbReference type="PANTHER" id="PTHR23514">
    <property type="entry name" value="BYPASS OF STOP CODON PROTEIN 6"/>
    <property type="match status" value="1"/>
</dbReference>
<feature type="transmembrane region" description="Helical" evidence="5">
    <location>
        <begin position="162"/>
        <end position="179"/>
    </location>
</feature>
<dbReference type="PANTHER" id="PTHR23514:SF13">
    <property type="entry name" value="INNER MEMBRANE PROTEIN YBJJ"/>
    <property type="match status" value="1"/>
</dbReference>
<dbReference type="InterPro" id="IPR020846">
    <property type="entry name" value="MFS_dom"/>
</dbReference>
<evidence type="ECO:0000256" key="1">
    <source>
        <dbReference type="ARBA" id="ARBA00004141"/>
    </source>
</evidence>
<protein>
    <submittedName>
        <fullName evidence="7">MFS family permease</fullName>
    </submittedName>
</protein>
<feature type="transmembrane region" description="Helical" evidence="5">
    <location>
        <begin position="296"/>
        <end position="315"/>
    </location>
</feature>
<evidence type="ECO:0000313" key="8">
    <source>
        <dbReference type="Proteomes" id="UP000539075"/>
    </source>
</evidence>
<dbReference type="InterPro" id="IPR036259">
    <property type="entry name" value="MFS_trans_sf"/>
</dbReference>
<dbReference type="Pfam" id="PF07690">
    <property type="entry name" value="MFS_1"/>
    <property type="match status" value="1"/>
</dbReference>
<dbReference type="PROSITE" id="PS50850">
    <property type="entry name" value="MFS"/>
    <property type="match status" value="1"/>
</dbReference>
<feature type="transmembrane region" description="Helical" evidence="5">
    <location>
        <begin position="335"/>
        <end position="354"/>
    </location>
</feature>
<reference evidence="7 8" key="1">
    <citation type="submission" date="2020-08" db="EMBL/GenBank/DDBJ databases">
        <title>Genomic Encyclopedia of Type Strains, Phase IV (KMG-IV): sequencing the most valuable type-strain genomes for metagenomic binning, comparative biology and taxonomic classification.</title>
        <authorList>
            <person name="Goeker M."/>
        </authorList>
    </citation>
    <scope>NUCLEOTIDE SEQUENCE [LARGE SCALE GENOMIC DNA]</scope>
    <source>
        <strain evidence="7 8">DSM 11275</strain>
    </source>
</reference>
<proteinExistence type="predicted"/>
<dbReference type="GO" id="GO:0022857">
    <property type="term" value="F:transmembrane transporter activity"/>
    <property type="evidence" value="ECO:0007669"/>
    <property type="project" value="InterPro"/>
</dbReference>
<feature type="domain" description="Major facilitator superfamily (MFS) profile" evidence="6">
    <location>
        <begin position="9"/>
        <end position="383"/>
    </location>
</feature>
<evidence type="ECO:0000256" key="3">
    <source>
        <dbReference type="ARBA" id="ARBA00022989"/>
    </source>
</evidence>
<evidence type="ECO:0000313" key="7">
    <source>
        <dbReference type="EMBL" id="MBB5143060.1"/>
    </source>
</evidence>
<keyword evidence="3 5" id="KW-1133">Transmembrane helix</keyword>
<dbReference type="InterPro" id="IPR011701">
    <property type="entry name" value="MFS"/>
</dbReference>
<dbReference type="InterPro" id="IPR051788">
    <property type="entry name" value="MFS_Transporter"/>
</dbReference>
<evidence type="ECO:0000256" key="2">
    <source>
        <dbReference type="ARBA" id="ARBA00022692"/>
    </source>
</evidence>
<dbReference type="AlphaFoldDB" id="A0A7W8FFU6"/>
<comment type="subcellular location">
    <subcellularLocation>
        <location evidence="1">Membrane</location>
        <topology evidence="1">Multi-pass membrane protein</topology>
    </subcellularLocation>
</comment>
<feature type="transmembrane region" description="Helical" evidence="5">
    <location>
        <begin position="99"/>
        <end position="117"/>
    </location>
</feature>
<evidence type="ECO:0000259" key="6">
    <source>
        <dbReference type="PROSITE" id="PS50850"/>
    </source>
</evidence>
<keyword evidence="4 5" id="KW-0472">Membrane</keyword>
<feature type="transmembrane region" description="Helical" evidence="5">
    <location>
        <begin position="200"/>
        <end position="219"/>
    </location>
</feature>
<feature type="transmembrane region" description="Helical" evidence="5">
    <location>
        <begin position="7"/>
        <end position="27"/>
    </location>
</feature>
<feature type="transmembrane region" description="Helical" evidence="5">
    <location>
        <begin position="74"/>
        <end position="93"/>
    </location>
</feature>
<dbReference type="EMBL" id="JACHGO010000003">
    <property type="protein sequence ID" value="MBB5143060.1"/>
    <property type="molecule type" value="Genomic_DNA"/>
</dbReference>
<accession>A0A7W8FFU6</accession>
<gene>
    <name evidence="7" type="ORF">HNQ38_001148</name>
</gene>
<comment type="caution">
    <text evidence="7">The sequence shown here is derived from an EMBL/GenBank/DDBJ whole genome shotgun (WGS) entry which is preliminary data.</text>
</comment>
<dbReference type="SUPFAM" id="SSF103473">
    <property type="entry name" value="MFS general substrate transporter"/>
    <property type="match status" value="1"/>
</dbReference>
<evidence type="ECO:0000256" key="4">
    <source>
        <dbReference type="ARBA" id="ARBA00023136"/>
    </source>
</evidence>
<keyword evidence="8" id="KW-1185">Reference proteome</keyword>
<sequence>MRWSGFTIARAACAYFFICPGLAYGLLTSRLPALKSQTGADEAQIGLILLSLGLSSVVALSCSGWLIARFGSALILRIGSLVLVLATILCSLAADPVQLGLTCILVGLGMGLVDVSMNTQGIQIERRYASPCMSLMHASYSLGGVLGSLTGAVFASLGLGPFINIAGVLGFYTCLRFWATPRLMEDSVPDSKIQSPTGKHSLPLFVFLCGLLSMIAYAVEGSVAEWGSLLLHTVKGATEQTAALVFAAFSTATVLCRIFGDRLRSYWGDFILALGGSVLALCGMSAVLFFDNPAASLVGYAFMGAGLSPIVPILFSRAGSYPGVSAGKASATVSLLSYSGLLFFPPLLGFVAHQKGLSDALRIVLAACAILASGTFLLRKKAK</sequence>
<organism evidence="7 8">
    <name type="scientific">Desulfovibrio intestinalis</name>
    <dbReference type="NCBI Taxonomy" id="58621"/>
    <lineage>
        <taxon>Bacteria</taxon>
        <taxon>Pseudomonadati</taxon>
        <taxon>Thermodesulfobacteriota</taxon>
        <taxon>Desulfovibrionia</taxon>
        <taxon>Desulfovibrionales</taxon>
        <taxon>Desulfovibrionaceae</taxon>
        <taxon>Desulfovibrio</taxon>
    </lineage>
</organism>
<dbReference type="RefSeq" id="WP_183718431.1">
    <property type="nucleotide sequence ID" value="NZ_JACHGO010000003.1"/>
</dbReference>
<feature type="transmembrane region" description="Helical" evidence="5">
    <location>
        <begin position="360"/>
        <end position="378"/>
    </location>
</feature>
<feature type="transmembrane region" description="Helical" evidence="5">
    <location>
        <begin position="270"/>
        <end position="290"/>
    </location>
</feature>
<keyword evidence="2 5" id="KW-0812">Transmembrane</keyword>
<name>A0A7W8FFU6_9BACT</name>
<feature type="transmembrane region" description="Helical" evidence="5">
    <location>
        <begin position="138"/>
        <end position="156"/>
    </location>
</feature>
<dbReference type="Proteomes" id="UP000539075">
    <property type="component" value="Unassembled WGS sequence"/>
</dbReference>
<feature type="transmembrane region" description="Helical" evidence="5">
    <location>
        <begin position="47"/>
        <end position="67"/>
    </location>
</feature>
<dbReference type="Gene3D" id="1.20.1250.20">
    <property type="entry name" value="MFS general substrate transporter like domains"/>
    <property type="match status" value="2"/>
</dbReference>
<dbReference type="GO" id="GO:0016020">
    <property type="term" value="C:membrane"/>
    <property type="evidence" value="ECO:0007669"/>
    <property type="project" value="UniProtKB-SubCell"/>
</dbReference>